<keyword evidence="2" id="KW-1185">Reference proteome</keyword>
<reference evidence="2" key="1">
    <citation type="journal article" date="2023" name="Nat. Plants">
        <title>Single-cell RNA sequencing provides a high-resolution roadmap for understanding the multicellular compartmentation of specialized metabolism.</title>
        <authorList>
            <person name="Sun S."/>
            <person name="Shen X."/>
            <person name="Li Y."/>
            <person name="Li Y."/>
            <person name="Wang S."/>
            <person name="Li R."/>
            <person name="Zhang H."/>
            <person name="Shen G."/>
            <person name="Guo B."/>
            <person name="Wei J."/>
            <person name="Xu J."/>
            <person name="St-Pierre B."/>
            <person name="Chen S."/>
            <person name="Sun C."/>
        </authorList>
    </citation>
    <scope>NUCLEOTIDE SEQUENCE [LARGE SCALE GENOMIC DNA]</scope>
</reference>
<protein>
    <submittedName>
        <fullName evidence="1">Uncharacterized protein</fullName>
    </submittedName>
</protein>
<dbReference type="Proteomes" id="UP001060085">
    <property type="component" value="Linkage Group LG01"/>
</dbReference>
<proteinExistence type="predicted"/>
<name>A0ACC0CEB2_CATRO</name>
<organism evidence="1 2">
    <name type="scientific">Catharanthus roseus</name>
    <name type="common">Madagascar periwinkle</name>
    <name type="synonym">Vinca rosea</name>
    <dbReference type="NCBI Taxonomy" id="4058"/>
    <lineage>
        <taxon>Eukaryota</taxon>
        <taxon>Viridiplantae</taxon>
        <taxon>Streptophyta</taxon>
        <taxon>Embryophyta</taxon>
        <taxon>Tracheophyta</taxon>
        <taxon>Spermatophyta</taxon>
        <taxon>Magnoliopsida</taxon>
        <taxon>eudicotyledons</taxon>
        <taxon>Gunneridae</taxon>
        <taxon>Pentapetalae</taxon>
        <taxon>asterids</taxon>
        <taxon>lamiids</taxon>
        <taxon>Gentianales</taxon>
        <taxon>Apocynaceae</taxon>
        <taxon>Rauvolfioideae</taxon>
        <taxon>Vinceae</taxon>
        <taxon>Catharanthinae</taxon>
        <taxon>Catharanthus</taxon>
    </lineage>
</organism>
<dbReference type="EMBL" id="CM044701">
    <property type="protein sequence ID" value="KAI5683286.1"/>
    <property type="molecule type" value="Genomic_DNA"/>
</dbReference>
<evidence type="ECO:0000313" key="1">
    <source>
        <dbReference type="EMBL" id="KAI5683286.1"/>
    </source>
</evidence>
<accession>A0ACC0CEB2</accession>
<gene>
    <name evidence="1" type="ORF">M9H77_04514</name>
</gene>
<comment type="caution">
    <text evidence="1">The sequence shown here is derived from an EMBL/GenBank/DDBJ whole genome shotgun (WGS) entry which is preliminary data.</text>
</comment>
<sequence length="296" mass="33920">MVAFSRLQSLSSSSKPWFITRYLRKYGYLLGNFITGSRDAVTRKLLQEKEDKIEIKLLQDLQAVEKTIGYSFNNKSLLYEAFTHSSYGKNCVPYERLEYVGDSVLNLLITVQQFSLYPDLPPGCLTPLRAANVDTEKLARVAVKHNFHKYLRHRRPILEKRIQAFINALPKYPLHSHGLIDAPKVLADIVESTIGAVFVDSNSSIDTTWKVTRVLLEPIITPEMLETNPVKKLFEICQKNKLDVQFVDHWSREGSYEVFVDNQLRGRGKCRVKKEIALNRAANSAYKEIIRTLGTK</sequence>
<evidence type="ECO:0000313" key="2">
    <source>
        <dbReference type="Proteomes" id="UP001060085"/>
    </source>
</evidence>